<evidence type="ECO:0000256" key="2">
    <source>
        <dbReference type="SAM" id="MobiDB-lite"/>
    </source>
</evidence>
<gene>
    <name evidence="3" type="ORF">POCTA_138.1.T1880032</name>
    <name evidence="4" type="ORF">POCTA_138.1.T1880034</name>
</gene>
<dbReference type="EMBL" id="CAJJDP010000192">
    <property type="protein sequence ID" value="CAD8214764.1"/>
    <property type="molecule type" value="Genomic_DNA"/>
</dbReference>
<dbReference type="EMBL" id="CAJJDP010000192">
    <property type="protein sequence ID" value="CAD8214762.1"/>
    <property type="molecule type" value="Genomic_DNA"/>
</dbReference>
<feature type="compositionally biased region" description="Basic and acidic residues" evidence="2">
    <location>
        <begin position="1"/>
        <end position="10"/>
    </location>
</feature>
<dbReference type="AlphaFoldDB" id="A0A8S1YS19"/>
<feature type="region of interest" description="Disordered" evidence="2">
    <location>
        <begin position="1"/>
        <end position="44"/>
    </location>
</feature>
<accession>A0A8S1YS19</accession>
<proteinExistence type="predicted"/>
<evidence type="ECO:0000313" key="4">
    <source>
        <dbReference type="EMBL" id="CAD8214764.1"/>
    </source>
</evidence>
<organism evidence="4 5">
    <name type="scientific">Paramecium octaurelia</name>
    <dbReference type="NCBI Taxonomy" id="43137"/>
    <lineage>
        <taxon>Eukaryota</taxon>
        <taxon>Sar</taxon>
        <taxon>Alveolata</taxon>
        <taxon>Ciliophora</taxon>
        <taxon>Intramacronucleata</taxon>
        <taxon>Oligohymenophorea</taxon>
        <taxon>Peniculida</taxon>
        <taxon>Parameciidae</taxon>
        <taxon>Paramecium</taxon>
    </lineage>
</organism>
<protein>
    <submittedName>
        <fullName evidence="4">Uncharacterized protein</fullName>
    </submittedName>
</protein>
<keyword evidence="1" id="KW-0175">Coiled coil</keyword>
<name>A0A8S1YS19_PAROT</name>
<evidence type="ECO:0000313" key="5">
    <source>
        <dbReference type="Proteomes" id="UP000683925"/>
    </source>
</evidence>
<sequence>MNQQKKHEGFTSDDSVDDMSVQKIESSNRQSTIRCSNQKSSDESITDMIKKIKKQINKKQIWKSNQYIQEGRKIEEFDFEISNLQQELELLKESHNKKRKNRINRNRTQKLIKTIFLMKFRR</sequence>
<evidence type="ECO:0000313" key="3">
    <source>
        <dbReference type="EMBL" id="CAD8214762.1"/>
    </source>
</evidence>
<evidence type="ECO:0000256" key="1">
    <source>
        <dbReference type="SAM" id="Coils"/>
    </source>
</evidence>
<comment type="caution">
    <text evidence="4">The sequence shown here is derived from an EMBL/GenBank/DDBJ whole genome shotgun (WGS) entry which is preliminary data.</text>
</comment>
<feature type="compositionally biased region" description="Polar residues" evidence="2">
    <location>
        <begin position="23"/>
        <end position="39"/>
    </location>
</feature>
<feature type="coiled-coil region" evidence="1">
    <location>
        <begin position="74"/>
        <end position="101"/>
    </location>
</feature>
<reference evidence="4" key="1">
    <citation type="submission" date="2021-01" db="EMBL/GenBank/DDBJ databases">
        <authorList>
            <consortium name="Genoscope - CEA"/>
            <person name="William W."/>
        </authorList>
    </citation>
    <scope>NUCLEOTIDE SEQUENCE</scope>
</reference>
<keyword evidence="5" id="KW-1185">Reference proteome</keyword>
<dbReference type="Proteomes" id="UP000683925">
    <property type="component" value="Unassembled WGS sequence"/>
</dbReference>